<dbReference type="OrthoDB" id="9804312at2"/>
<gene>
    <name evidence="2" type="ORF">SINU_10625</name>
</gene>
<proteinExistence type="predicted"/>
<keyword evidence="3" id="KW-1185">Reference proteome</keyword>
<reference evidence="2 3" key="1">
    <citation type="journal article" date="2011" name="J. Bacteriol.">
        <title>Draft genome sequence of Sporolactobacillus inulinus strain CASD, an efficient D-lactic acid-producing bacterium with high-concentration lactate tolerance capability.</title>
        <authorList>
            <person name="Yu B."/>
            <person name="Su F."/>
            <person name="Wang L."/>
            <person name="Xu K."/>
            <person name="Zhao B."/>
            <person name="Xu P."/>
        </authorList>
    </citation>
    <scope>NUCLEOTIDE SEQUENCE [LARGE SCALE GENOMIC DNA]</scope>
    <source>
        <strain evidence="2 3">CASD</strain>
    </source>
</reference>
<keyword evidence="2" id="KW-0808">Transferase</keyword>
<keyword evidence="2" id="KW-0489">Methyltransferase</keyword>
<comment type="caution">
    <text evidence="2">The sequence shown here is derived from an EMBL/GenBank/DDBJ whole genome shotgun (WGS) entry which is preliminary data.</text>
</comment>
<dbReference type="PANTHER" id="PTHR43591">
    <property type="entry name" value="METHYLTRANSFERASE"/>
    <property type="match status" value="1"/>
</dbReference>
<accession>A0A0U1QMF1</accession>
<dbReference type="CDD" id="cd02440">
    <property type="entry name" value="AdoMet_MTases"/>
    <property type="match status" value="1"/>
</dbReference>
<evidence type="ECO:0000313" key="2">
    <source>
        <dbReference type="EMBL" id="KLI01990.1"/>
    </source>
</evidence>
<dbReference type="STRING" id="1069536.SINU_10625"/>
<dbReference type="RefSeq" id="WP_010023053.1">
    <property type="nucleotide sequence ID" value="NZ_AFVQ02000146.1"/>
</dbReference>
<dbReference type="Pfam" id="PF08241">
    <property type="entry name" value="Methyltransf_11"/>
    <property type="match status" value="1"/>
</dbReference>
<organism evidence="2 3">
    <name type="scientific">Sporolactobacillus inulinus CASD</name>
    <dbReference type="NCBI Taxonomy" id="1069536"/>
    <lineage>
        <taxon>Bacteria</taxon>
        <taxon>Bacillati</taxon>
        <taxon>Bacillota</taxon>
        <taxon>Bacilli</taxon>
        <taxon>Bacillales</taxon>
        <taxon>Sporolactobacillaceae</taxon>
        <taxon>Sporolactobacillus</taxon>
    </lineage>
</organism>
<protein>
    <submittedName>
        <fullName evidence="2">Methyltransferase</fullName>
    </submittedName>
</protein>
<dbReference type="SUPFAM" id="SSF53335">
    <property type="entry name" value="S-adenosyl-L-methionine-dependent methyltransferases"/>
    <property type="match status" value="1"/>
</dbReference>
<evidence type="ECO:0000259" key="1">
    <source>
        <dbReference type="Pfam" id="PF08241"/>
    </source>
</evidence>
<name>A0A0U1QMF1_9BACL</name>
<dbReference type="GO" id="GO:0032259">
    <property type="term" value="P:methylation"/>
    <property type="evidence" value="ECO:0007669"/>
    <property type="project" value="UniProtKB-KW"/>
</dbReference>
<evidence type="ECO:0000313" key="3">
    <source>
        <dbReference type="Proteomes" id="UP000035553"/>
    </source>
</evidence>
<dbReference type="EMBL" id="AFVQ02000146">
    <property type="protein sequence ID" value="KLI01990.1"/>
    <property type="molecule type" value="Genomic_DNA"/>
</dbReference>
<dbReference type="AlphaFoldDB" id="A0A0U1QMF1"/>
<dbReference type="Proteomes" id="UP000035553">
    <property type="component" value="Unassembled WGS sequence"/>
</dbReference>
<sequence>MLKQKEYWNKVVDEKQFTTPFQFERFSKYVNKDAVILDYGCGYGRTLIELKKHLFTHLYGVDFSEEMINRAQLNSKDDINFVVINSGKLPFEDNSFDAVLLFAVLTCVSKDMEQDAILHEIKRILKPNGIIYINDFLLNDDARNLSRYKEYKPKYQTYGVFELPDGAVLRHHSDDRIKSWKNGFKDLAYEKVVYTTMNGHRSNGLIYIGRNKKLL</sequence>
<dbReference type="GO" id="GO:0008757">
    <property type="term" value="F:S-adenosylmethionine-dependent methyltransferase activity"/>
    <property type="evidence" value="ECO:0007669"/>
    <property type="project" value="InterPro"/>
</dbReference>
<dbReference type="InterPro" id="IPR013216">
    <property type="entry name" value="Methyltransf_11"/>
</dbReference>
<dbReference type="InterPro" id="IPR029063">
    <property type="entry name" value="SAM-dependent_MTases_sf"/>
</dbReference>
<feature type="domain" description="Methyltransferase type 11" evidence="1">
    <location>
        <begin position="37"/>
        <end position="133"/>
    </location>
</feature>
<dbReference type="Gene3D" id="3.40.50.150">
    <property type="entry name" value="Vaccinia Virus protein VP39"/>
    <property type="match status" value="1"/>
</dbReference>